<dbReference type="GO" id="GO:0034485">
    <property type="term" value="F:phosphatidylinositol-3,4,5-trisphosphate 5-phosphatase activity"/>
    <property type="evidence" value="ECO:0007669"/>
    <property type="project" value="UniProtKB-EC"/>
</dbReference>
<dbReference type="InterPro" id="IPR057510">
    <property type="entry name" value="C2_SHIP1-2_first"/>
</dbReference>
<dbReference type="InterPro" id="IPR036860">
    <property type="entry name" value="SH2_dom_sf"/>
</dbReference>
<keyword evidence="7" id="KW-0378">Hydrolase</keyword>
<feature type="domain" description="SH2" evidence="16">
    <location>
        <begin position="7"/>
        <end position="103"/>
    </location>
</feature>
<feature type="region of interest" description="Disordered" evidence="15">
    <location>
        <begin position="104"/>
        <end position="153"/>
    </location>
</feature>
<reference evidence="17" key="2">
    <citation type="submission" date="2025-09" db="UniProtKB">
        <authorList>
            <consortium name="Ensembl"/>
        </authorList>
    </citation>
    <scope>IDENTIFICATION</scope>
</reference>
<dbReference type="Ensembl" id="ENSSGRT00000037330.1">
    <property type="protein sequence ID" value="ENSSGRP00000034781.1"/>
    <property type="gene ID" value="ENSSGRG00000019251.1"/>
</dbReference>
<evidence type="ECO:0000313" key="17">
    <source>
        <dbReference type="Ensembl" id="ENSSGRP00000034781.1"/>
    </source>
</evidence>
<dbReference type="Pfam" id="PF00017">
    <property type="entry name" value="SH2"/>
    <property type="match status" value="1"/>
</dbReference>
<sequence>MFSHQPWYHGNITRSTAEDLLSKAGKDGSFLLRGSESVQGAYALCVLYQNCVYTYRILPNEDKQLSVQASEGVPIRFFSVLPDLVEAYYKENMGLVTHLQYAVQKEEEPEEEPEPVSLPPQLPPRNITSNECKDSHSDSSRGTDRGTELARPSISDTYIQRLQQIDISNLPEEHQKSIQEYFCSSVCLDAEQVQNGNPTLPHFKKLTQSICKNLNSEIARTLPSLEALQKVLDQPLSPGAGRLRSQHSGDANQSVAFKLEQLTKLVYSVEDKVSLNAALHFANVFYCPFLLDVEGGKVYFKKSKDGPEDKYFVHNKILQLVKSQKMHNRLVLVVETEKEKTQRKDFIFDDTKKREGFCQLLQQMKNKHSGKPEPDMITIFVGTWNMGNANPPQNITSWFQSKGQGKTHDDTASEIPHDIYVIGTQEDPLGEKEWIETVRGALRDITNISFKQVTTQTLWSIRIVVLAKPEHENRFSHVFCDSVKTGIANALGNKGAVGVSFMFNRTSFGFVNSHLTSGSEKKLRRNQNFVSILRFLNLGDKKVNPFDITHRFTHLFWLGDLNYRVDLPAQEAENIVMKIKQQQYQELLARDQLNIEREEEKVFLDYVEEEITFAPTYRFERDTRERYAYTKAKATGTKYNLPSWCDRVLRKSYPMAHVVCNSYGCANDIMTSDHSPVFATFDVGVTSQFVSKNDLSKDAQGAIKIMNCVADLLTKSKTKFFIEYHSSCLESEDHHVYIVFEIALQLTPIIADPEYLLDQHILICIKSTDCDESYGEGCVALRSAENSFTEFCIKLTHHGERTGWLTGGIQLPKSDGKQTEKLYGECTVCFCTAEPAQNCEIMLSSPSIQIDLLNSIFVVIFGFRPEDGQPPEMFDNPLYGSMSSSRGSKDYLPPPDAHFSFPKTDLDADRQHPVPTPRFRSFTCSETKPQPSSATNTTSSGLQPQNITKKPVVPSRSEGGMIGPNRPPVPMKSRPGQPQELQPKPRDYRDSSELPSKLRQQTRQGQPKDGTITTVYSPHSFYVENSRSGVSKLVRQLTVSCKGCV</sequence>
<protein>
    <recommendedName>
        <fullName evidence="4">phosphatidylinositol-3,4,5-trisphosphate 5-phosphatase</fullName>
        <ecNumber evidence="4">3.1.3.86</ecNumber>
    </recommendedName>
</protein>
<evidence type="ECO:0000256" key="15">
    <source>
        <dbReference type="SAM" id="MobiDB-lite"/>
    </source>
</evidence>
<keyword evidence="5" id="KW-0963">Cytoplasm</keyword>
<dbReference type="Gene3D" id="3.30.505.10">
    <property type="entry name" value="SH2 domain"/>
    <property type="match status" value="1"/>
</dbReference>
<evidence type="ECO:0000256" key="4">
    <source>
        <dbReference type="ARBA" id="ARBA00012981"/>
    </source>
</evidence>
<dbReference type="GO" id="GO:0005829">
    <property type="term" value="C:cytosol"/>
    <property type="evidence" value="ECO:0007669"/>
    <property type="project" value="TreeGrafter"/>
</dbReference>
<evidence type="ECO:0000256" key="10">
    <source>
        <dbReference type="ARBA" id="ARBA00022999"/>
    </source>
</evidence>
<dbReference type="GO" id="GO:0002376">
    <property type="term" value="P:immune system process"/>
    <property type="evidence" value="ECO:0007669"/>
    <property type="project" value="UniProtKB-KW"/>
</dbReference>
<keyword evidence="8" id="KW-0391">Immunity</keyword>
<dbReference type="FunFam" id="3.30.505.10:FF:000035">
    <property type="entry name" value="phosphatidylinositol 3,4,5-trisphosphate 5-phosphatase 1"/>
    <property type="match status" value="1"/>
</dbReference>
<comment type="similarity">
    <text evidence="3">Belongs to the inositol 1,4,5-trisphosphate 5-phosphatase family.</text>
</comment>
<feature type="compositionally biased region" description="Polar residues" evidence="15">
    <location>
        <begin position="922"/>
        <end position="948"/>
    </location>
</feature>
<dbReference type="Gene3D" id="3.60.10.10">
    <property type="entry name" value="Endonuclease/exonuclease/phosphatase"/>
    <property type="match status" value="1"/>
</dbReference>
<keyword evidence="13" id="KW-0206">Cytoskeleton</keyword>
<evidence type="ECO:0000256" key="13">
    <source>
        <dbReference type="ARBA" id="ARBA00023212"/>
    </source>
</evidence>
<evidence type="ECO:0000256" key="2">
    <source>
        <dbReference type="ARBA" id="ARBA00004245"/>
    </source>
</evidence>
<dbReference type="PANTHER" id="PTHR46051:SF3">
    <property type="entry name" value="PHOSPHATIDYLINOSITOL 3,4,5-TRISPHOSPHATE 5-PHOSPHATASE 1"/>
    <property type="match status" value="1"/>
</dbReference>
<dbReference type="SUPFAM" id="SSF55550">
    <property type="entry name" value="SH2 domain"/>
    <property type="match status" value="1"/>
</dbReference>
<gene>
    <name evidence="17" type="primary">LOC107590656</name>
</gene>
<dbReference type="Pfam" id="PF22669">
    <property type="entry name" value="Exo_endo_phos2"/>
    <property type="match status" value="1"/>
</dbReference>
<dbReference type="GO" id="GO:0050776">
    <property type="term" value="P:regulation of immune response"/>
    <property type="evidence" value="ECO:0007669"/>
    <property type="project" value="TreeGrafter"/>
</dbReference>
<keyword evidence="10 14" id="KW-0727">SH2 domain</keyword>
<dbReference type="SMART" id="SM00252">
    <property type="entry name" value="SH2"/>
    <property type="match status" value="1"/>
</dbReference>
<dbReference type="PROSITE" id="PS50001">
    <property type="entry name" value="SH2"/>
    <property type="match status" value="1"/>
</dbReference>
<evidence type="ECO:0000256" key="12">
    <source>
        <dbReference type="ARBA" id="ARBA00023203"/>
    </source>
</evidence>
<evidence type="ECO:0000256" key="14">
    <source>
        <dbReference type="PROSITE-ProRule" id="PRU00191"/>
    </source>
</evidence>
<dbReference type="GO" id="GO:0016020">
    <property type="term" value="C:membrane"/>
    <property type="evidence" value="ECO:0007669"/>
    <property type="project" value="UniProtKB-SubCell"/>
</dbReference>
<evidence type="ECO:0000256" key="6">
    <source>
        <dbReference type="ARBA" id="ARBA00022553"/>
    </source>
</evidence>
<dbReference type="AlphaFoldDB" id="A0A672MDB8"/>
<accession>A0A672MDB8</accession>
<evidence type="ECO:0000256" key="1">
    <source>
        <dbReference type="ARBA" id="ARBA00004170"/>
    </source>
</evidence>
<dbReference type="EC" id="3.1.3.86" evidence="4"/>
<dbReference type="GO" id="GO:0045779">
    <property type="term" value="P:negative regulation of bone resorption"/>
    <property type="evidence" value="ECO:0007669"/>
    <property type="project" value="TreeGrafter"/>
</dbReference>
<feature type="compositionally biased region" description="Basic and acidic residues" evidence="15">
    <location>
        <begin position="983"/>
        <end position="992"/>
    </location>
</feature>
<evidence type="ECO:0000259" key="16">
    <source>
        <dbReference type="PROSITE" id="PS50001"/>
    </source>
</evidence>
<dbReference type="GO" id="GO:0045659">
    <property type="term" value="P:negative regulation of neutrophil differentiation"/>
    <property type="evidence" value="ECO:0007669"/>
    <property type="project" value="TreeGrafter"/>
</dbReference>
<dbReference type="GO" id="GO:0046856">
    <property type="term" value="P:phosphatidylinositol dephosphorylation"/>
    <property type="evidence" value="ECO:0007669"/>
    <property type="project" value="InterPro"/>
</dbReference>
<dbReference type="GO" id="GO:0045579">
    <property type="term" value="P:positive regulation of B cell differentiation"/>
    <property type="evidence" value="ECO:0007669"/>
    <property type="project" value="TreeGrafter"/>
</dbReference>
<comment type="subcellular location">
    <subcellularLocation>
        <location evidence="2">Cytoplasm</location>
        <location evidence="2">Cytoskeleton</location>
    </subcellularLocation>
    <subcellularLocation>
        <location evidence="1">Membrane</location>
        <topology evidence="1">Peripheral membrane protein</topology>
    </subcellularLocation>
</comment>
<dbReference type="Pfam" id="PF24147">
    <property type="entry name" value="C2_SHIP1-2_2nd"/>
    <property type="match status" value="1"/>
</dbReference>
<keyword evidence="18" id="KW-1185">Reference proteome</keyword>
<evidence type="ECO:0000256" key="3">
    <source>
        <dbReference type="ARBA" id="ARBA00008734"/>
    </source>
</evidence>
<evidence type="ECO:0000256" key="9">
    <source>
        <dbReference type="ARBA" id="ARBA00022889"/>
    </source>
</evidence>
<dbReference type="PRINTS" id="PR00401">
    <property type="entry name" value="SH2DOMAIN"/>
</dbReference>
<dbReference type="GO" id="GO:0007155">
    <property type="term" value="P:cell adhesion"/>
    <property type="evidence" value="ECO:0007669"/>
    <property type="project" value="UniProtKB-KW"/>
</dbReference>
<dbReference type="GO" id="GO:0005856">
    <property type="term" value="C:cytoskeleton"/>
    <property type="evidence" value="ECO:0007669"/>
    <property type="project" value="UniProtKB-SubCell"/>
</dbReference>
<dbReference type="GO" id="GO:0003779">
    <property type="term" value="F:actin binding"/>
    <property type="evidence" value="ECO:0007669"/>
    <property type="project" value="UniProtKB-KW"/>
</dbReference>
<feature type="compositionally biased region" description="Polar residues" evidence="15">
    <location>
        <begin position="998"/>
        <end position="1012"/>
    </location>
</feature>
<feature type="region of interest" description="Disordered" evidence="15">
    <location>
        <begin position="872"/>
        <end position="1012"/>
    </location>
</feature>
<reference evidence="17" key="1">
    <citation type="submission" date="2025-08" db="UniProtKB">
        <authorList>
            <consortium name="Ensembl"/>
        </authorList>
    </citation>
    <scope>IDENTIFICATION</scope>
</reference>
<feature type="compositionally biased region" description="Basic and acidic residues" evidence="15">
    <location>
        <begin position="131"/>
        <end position="148"/>
    </location>
</feature>
<dbReference type="InterPro" id="IPR036691">
    <property type="entry name" value="Endo/exonu/phosph_ase_sf"/>
</dbReference>
<dbReference type="InterPro" id="IPR057509">
    <property type="entry name" value="C2_SHIP1-2_2nd"/>
</dbReference>
<keyword evidence="9" id="KW-0130">Cell adhesion</keyword>
<evidence type="ECO:0000313" key="18">
    <source>
        <dbReference type="Proteomes" id="UP000472262"/>
    </source>
</evidence>
<organism evidence="17 18">
    <name type="scientific">Sinocyclocheilus grahami</name>
    <name type="common">Dianchi golden-line fish</name>
    <name type="synonym">Barbus grahami</name>
    <dbReference type="NCBI Taxonomy" id="75366"/>
    <lineage>
        <taxon>Eukaryota</taxon>
        <taxon>Metazoa</taxon>
        <taxon>Chordata</taxon>
        <taxon>Craniata</taxon>
        <taxon>Vertebrata</taxon>
        <taxon>Euteleostomi</taxon>
        <taxon>Actinopterygii</taxon>
        <taxon>Neopterygii</taxon>
        <taxon>Teleostei</taxon>
        <taxon>Ostariophysi</taxon>
        <taxon>Cypriniformes</taxon>
        <taxon>Cyprinidae</taxon>
        <taxon>Cyprininae</taxon>
        <taxon>Sinocyclocheilus</taxon>
    </lineage>
</organism>
<evidence type="ECO:0000256" key="8">
    <source>
        <dbReference type="ARBA" id="ARBA00022859"/>
    </source>
</evidence>
<dbReference type="FunFam" id="3.60.10.10:FF:000005">
    <property type="entry name" value="phosphatidylinositol 3,4,5-trisphosphate 5-phosphatase 1"/>
    <property type="match status" value="1"/>
</dbReference>
<keyword evidence="11" id="KW-0472">Membrane</keyword>
<keyword evidence="12" id="KW-0009">Actin-binding</keyword>
<dbReference type="InterPro" id="IPR000980">
    <property type="entry name" value="SH2"/>
</dbReference>
<proteinExistence type="inferred from homology"/>
<dbReference type="Pfam" id="PF24150">
    <property type="entry name" value="C2_SHIP1-2_first"/>
    <property type="match status" value="1"/>
</dbReference>
<name>A0A672MDB8_SINGR</name>
<dbReference type="SMART" id="SM00128">
    <property type="entry name" value="IPPc"/>
    <property type="match status" value="1"/>
</dbReference>
<dbReference type="CDD" id="cd10343">
    <property type="entry name" value="SH2_SHIP"/>
    <property type="match status" value="1"/>
</dbReference>
<evidence type="ECO:0000256" key="7">
    <source>
        <dbReference type="ARBA" id="ARBA00022801"/>
    </source>
</evidence>
<dbReference type="PANTHER" id="PTHR46051">
    <property type="entry name" value="SH2 DOMAIN-CONTAINING PROTEIN"/>
    <property type="match status" value="1"/>
</dbReference>
<dbReference type="InterPro" id="IPR000300">
    <property type="entry name" value="IPPc"/>
</dbReference>
<dbReference type="GO" id="GO:0009968">
    <property type="term" value="P:negative regulation of signal transduction"/>
    <property type="evidence" value="ECO:0007669"/>
    <property type="project" value="TreeGrafter"/>
</dbReference>
<keyword evidence="6" id="KW-0597">Phosphoprotein</keyword>
<evidence type="ECO:0000256" key="5">
    <source>
        <dbReference type="ARBA" id="ARBA00022490"/>
    </source>
</evidence>
<dbReference type="Proteomes" id="UP000472262">
    <property type="component" value="Unassembled WGS sequence"/>
</dbReference>
<dbReference type="SUPFAM" id="SSF56219">
    <property type="entry name" value="DNase I-like"/>
    <property type="match status" value="1"/>
</dbReference>
<evidence type="ECO:0000256" key="11">
    <source>
        <dbReference type="ARBA" id="ARBA00023136"/>
    </source>
</evidence>